<dbReference type="SFLD" id="SFLDS00003">
    <property type="entry name" value="Haloacid_Dehalogenase"/>
    <property type="match status" value="1"/>
</dbReference>
<dbReference type="InterPro" id="IPR006357">
    <property type="entry name" value="HAD-SF_hydro_IIA"/>
</dbReference>
<dbReference type="Pfam" id="PF13242">
    <property type="entry name" value="Hydrolase_like"/>
    <property type="match status" value="1"/>
</dbReference>
<name>A0AAJ1HVZ5_LIMMU</name>
<dbReference type="NCBIfam" id="TIGR01457">
    <property type="entry name" value="HAD-SF-IIA-hyp2"/>
    <property type="match status" value="1"/>
</dbReference>
<protein>
    <recommendedName>
        <fullName evidence="5">Acid sugar phosphatase</fullName>
        <ecNumber evidence="5">3.1.3.-</ecNumber>
    </recommendedName>
</protein>
<dbReference type="EC" id="3.1.3.-" evidence="5"/>
<keyword evidence="2 5" id="KW-0479">Metal-binding</keyword>
<dbReference type="PANTHER" id="PTHR19288">
    <property type="entry name" value="4-NITROPHENYLPHOSPHATASE-RELATED"/>
    <property type="match status" value="1"/>
</dbReference>
<keyword evidence="3 9" id="KW-0378">Hydrolase</keyword>
<keyword evidence="4 5" id="KW-0460">Magnesium</keyword>
<feature type="binding site" evidence="8">
    <location>
        <position position="12"/>
    </location>
    <ligand>
        <name>Mg(2+)</name>
        <dbReference type="ChEBI" id="CHEBI:18420"/>
    </ligand>
</feature>
<dbReference type="Pfam" id="PF13344">
    <property type="entry name" value="Hydrolase_6"/>
    <property type="match status" value="1"/>
</dbReference>
<evidence type="ECO:0000313" key="10">
    <source>
        <dbReference type="Proteomes" id="UP001220670"/>
    </source>
</evidence>
<evidence type="ECO:0000256" key="7">
    <source>
        <dbReference type="PIRSR" id="PIRSR000915-2"/>
    </source>
</evidence>
<sequence length="261" mass="28965">MKQYQGFFIDLDGTVYRGKDKIPAAARFVRRLQQNQRQILFVTNNSTRSPQEVAENLRVNHDIDVTSANVYTSAMATADYLDQHAGQKRRVYVIGERGLKDALLNKGMQLTDQSPDYVVVGLDRNVTYEQFKIATLAIRAGATFIGTNGDTNLPSEEGMIPSAGALVELVRYATQQEPIMIGKPQKTIIEMALKASGLKKSEVLMVGDNYQTDVKAGINTGVDTLLVYTGLSKPADIKQEKIKPTYTVDTLDEWIIENTNN</sequence>
<dbReference type="EMBL" id="JAQONE010000011">
    <property type="protein sequence ID" value="MDC2829515.1"/>
    <property type="molecule type" value="Genomic_DNA"/>
</dbReference>
<feature type="binding site" evidence="8">
    <location>
        <position position="10"/>
    </location>
    <ligand>
        <name>Mg(2+)</name>
        <dbReference type="ChEBI" id="CHEBI:18420"/>
    </ligand>
</feature>
<dbReference type="PANTHER" id="PTHR19288:SF46">
    <property type="entry name" value="HALOACID DEHALOGENASE-LIKE HYDROLASE DOMAIN-CONTAINING PROTEIN 2"/>
    <property type="match status" value="1"/>
</dbReference>
<dbReference type="NCBIfam" id="TIGR01460">
    <property type="entry name" value="HAD-SF-IIA"/>
    <property type="match status" value="1"/>
</dbReference>
<organism evidence="9 10">
    <name type="scientific">Limosilactobacillus mucosae</name>
    <name type="common">Lactobacillus mucosae</name>
    <dbReference type="NCBI Taxonomy" id="97478"/>
    <lineage>
        <taxon>Bacteria</taxon>
        <taxon>Bacillati</taxon>
        <taxon>Bacillota</taxon>
        <taxon>Bacilli</taxon>
        <taxon>Lactobacillales</taxon>
        <taxon>Lactobacillaceae</taxon>
        <taxon>Limosilactobacillus</taxon>
    </lineage>
</organism>
<dbReference type="AlphaFoldDB" id="A0AAJ1HVZ5"/>
<comment type="function">
    <text evidence="5">Catalyzes the dephosphorylation of 2-6 carbon acid sugars in vitro.</text>
</comment>
<evidence type="ECO:0000256" key="5">
    <source>
        <dbReference type="PIRNR" id="PIRNR000915"/>
    </source>
</evidence>
<dbReference type="SUPFAM" id="SSF56784">
    <property type="entry name" value="HAD-like"/>
    <property type="match status" value="1"/>
</dbReference>
<evidence type="ECO:0000256" key="1">
    <source>
        <dbReference type="ARBA" id="ARBA00006696"/>
    </source>
</evidence>
<dbReference type="GO" id="GO:0016791">
    <property type="term" value="F:phosphatase activity"/>
    <property type="evidence" value="ECO:0007669"/>
    <property type="project" value="TreeGrafter"/>
</dbReference>
<dbReference type="InterPro" id="IPR006354">
    <property type="entry name" value="HAD-SF_hydro_IIA_hyp1"/>
</dbReference>
<dbReference type="SFLD" id="SFLDG01139">
    <property type="entry name" value="C2.A:_Pyridoxal_Phosphate_Phos"/>
    <property type="match status" value="1"/>
</dbReference>
<comment type="cofactor">
    <cofactor evidence="8">
        <name>Mg(2+)</name>
        <dbReference type="ChEBI" id="CHEBI:18420"/>
    </cofactor>
    <text evidence="8">Divalent metal ions. Mg(2+) is the most effective.</text>
</comment>
<feature type="active site" description="Proton donor" evidence="6">
    <location>
        <position position="12"/>
    </location>
</feature>
<dbReference type="RefSeq" id="WP_272208654.1">
    <property type="nucleotide sequence ID" value="NZ_JAQOMV010000021.1"/>
</dbReference>
<dbReference type="GO" id="GO:0005737">
    <property type="term" value="C:cytoplasm"/>
    <property type="evidence" value="ECO:0007669"/>
    <property type="project" value="TreeGrafter"/>
</dbReference>
<comment type="similarity">
    <text evidence="1 5">Belongs to the HAD-like hydrolase superfamily. NagD family.</text>
</comment>
<evidence type="ECO:0000313" key="9">
    <source>
        <dbReference type="EMBL" id="MDC2829515.1"/>
    </source>
</evidence>
<proteinExistence type="inferred from homology"/>
<dbReference type="Gene3D" id="3.40.50.1000">
    <property type="entry name" value="HAD superfamily/HAD-like"/>
    <property type="match status" value="2"/>
</dbReference>
<evidence type="ECO:0000256" key="6">
    <source>
        <dbReference type="PIRSR" id="PIRSR000915-1"/>
    </source>
</evidence>
<feature type="binding site" evidence="7">
    <location>
        <position position="183"/>
    </location>
    <ligand>
        <name>substrate</name>
    </ligand>
</feature>
<evidence type="ECO:0000256" key="3">
    <source>
        <dbReference type="ARBA" id="ARBA00022801"/>
    </source>
</evidence>
<comment type="caution">
    <text evidence="9">The sequence shown here is derived from an EMBL/GenBank/DDBJ whole genome shotgun (WGS) entry which is preliminary data.</text>
</comment>
<dbReference type="GO" id="GO:0046872">
    <property type="term" value="F:metal ion binding"/>
    <property type="evidence" value="ECO:0007669"/>
    <property type="project" value="UniProtKB-KW"/>
</dbReference>
<evidence type="ECO:0000256" key="4">
    <source>
        <dbReference type="ARBA" id="ARBA00022842"/>
    </source>
</evidence>
<dbReference type="InterPro" id="IPR036412">
    <property type="entry name" value="HAD-like_sf"/>
</dbReference>
<evidence type="ECO:0000256" key="2">
    <source>
        <dbReference type="ARBA" id="ARBA00022723"/>
    </source>
</evidence>
<dbReference type="CDD" id="cd07530">
    <property type="entry name" value="HAD_Pase_UmpH-like"/>
    <property type="match status" value="1"/>
</dbReference>
<evidence type="ECO:0000256" key="8">
    <source>
        <dbReference type="PIRSR" id="PIRSR000915-3"/>
    </source>
</evidence>
<dbReference type="Proteomes" id="UP001220670">
    <property type="component" value="Unassembled WGS sequence"/>
</dbReference>
<dbReference type="InterPro" id="IPR023214">
    <property type="entry name" value="HAD_sf"/>
</dbReference>
<dbReference type="FunFam" id="3.40.50.1000:FF:000053">
    <property type="entry name" value="TIGR01457 family HAD hydrolase"/>
    <property type="match status" value="1"/>
</dbReference>
<accession>A0AAJ1HVZ5</accession>
<dbReference type="PIRSF" id="PIRSF000915">
    <property type="entry name" value="PGP-type_phosphatase"/>
    <property type="match status" value="1"/>
</dbReference>
<gene>
    <name evidence="9" type="ORF">PO250_04165</name>
</gene>
<reference evidence="9" key="1">
    <citation type="submission" date="2023-01" db="EMBL/GenBank/DDBJ databases">
        <title>Genome analysis of 13 Lactobacillus isolated from gut of wild boar.</title>
        <authorList>
            <person name="Papp P."/>
            <person name="Libisch B."/>
            <person name="Nagy T."/>
            <person name="Olasz F."/>
        </authorList>
    </citation>
    <scope>NUCLEOTIDE SEQUENCE</scope>
    <source>
        <strain evidence="9">F146</strain>
    </source>
</reference>
<feature type="binding site" evidence="8">
    <location>
        <position position="208"/>
    </location>
    <ligand>
        <name>Mg(2+)</name>
        <dbReference type="ChEBI" id="CHEBI:18420"/>
    </ligand>
</feature>
<feature type="active site" description="Nucleophile" evidence="6">
    <location>
        <position position="10"/>
    </location>
</feature>